<name>A0A078K9M4_PLAYE</name>
<dbReference type="RefSeq" id="XP_727787.1">
    <property type="nucleotide sequence ID" value="XM_722694.1"/>
</dbReference>
<dbReference type="EMBL" id="LM993662">
    <property type="protein sequence ID" value="VTZ77582.1"/>
    <property type="molecule type" value="Genomic_DNA"/>
</dbReference>
<evidence type="ECO:0000256" key="4">
    <source>
        <dbReference type="ARBA" id="ARBA00022603"/>
    </source>
</evidence>
<dbReference type="VEuPathDB" id="PlasmoDB:PY00928"/>
<dbReference type="GO" id="GO:0006364">
    <property type="term" value="P:rRNA processing"/>
    <property type="evidence" value="ECO:0007669"/>
    <property type="project" value="UniProtKB-UniRule"/>
</dbReference>
<dbReference type="Gene3D" id="3.40.50.150">
    <property type="entry name" value="Vaccinia Virus protein VP39"/>
    <property type="match status" value="1"/>
</dbReference>
<dbReference type="Pfam" id="PF05148">
    <property type="entry name" value="Methyltransf_8"/>
    <property type="match status" value="1"/>
</dbReference>
<keyword evidence="7 8" id="KW-0539">Nucleus</keyword>
<dbReference type="AlphaFoldDB" id="A0A078K9M4"/>
<evidence type="ECO:0000313" key="13">
    <source>
        <dbReference type="Proteomes" id="UP000072904"/>
    </source>
</evidence>
<dbReference type="OMA" id="YVTACNI"/>
<evidence type="ECO:0000256" key="5">
    <source>
        <dbReference type="ARBA" id="ARBA00022679"/>
    </source>
</evidence>
<reference evidence="11" key="3">
    <citation type="submission" date="2014-05" db="EMBL/GenBank/DDBJ databases">
        <authorList>
            <person name="Aslett M.A."/>
            <person name="De Silva N."/>
        </authorList>
    </citation>
    <scope>NUCLEOTIDE SEQUENCE</scope>
    <source>
        <strain evidence="11">17X</strain>
    </source>
</reference>
<dbReference type="VEuPathDB" id="PlasmoDB:Py17XNL_000801851"/>
<sequence length="356" mass="41430">MTKGNTKKKELSNINKKGGQISKKKIHKKNKNKSGNKSEHKSGNESGNRGYGIRNEKENKNDNVKKEEIRQFSKNQKLIANVSNKNSNYLKKNKNENSSFGIIHHHGKYYDDENINLEKNKQKYKKKKKIEGTPEDIANASLFRYINEYMYTNSSEIVKKKLSETKNIFNIYHSGYNKQKKKWPKNPVDIIIKYLKKNYTKDSKIADLGCGEAQIAKTFTDWSITSFDLIQYNEYVTVCNITQLPLENDSYDCFVLCLSLMNTDWPKVIYESVRCLKKGATLIIADVVSRFTNYKGFLNFMHGVGFSLHNKINMDDFFHVLFFENVKKKDKVPFIVTDKIINNTSKLLSPCIYKRR</sequence>
<dbReference type="VEuPathDB" id="PlasmoDB:PY17X_0829300"/>
<dbReference type="GO" id="GO:0032259">
    <property type="term" value="P:methylation"/>
    <property type="evidence" value="ECO:0007669"/>
    <property type="project" value="UniProtKB-KW"/>
</dbReference>
<comment type="function">
    <text evidence="8">Probable methyltransferase required to silence rDNA.</text>
</comment>
<protein>
    <recommendedName>
        <fullName evidence="8">Ribosomal RNA-processing protein 8</fullName>
        <ecNumber evidence="8">2.1.1.-</ecNumber>
    </recommendedName>
</protein>
<dbReference type="InterPro" id="IPR007823">
    <property type="entry name" value="RRP8"/>
</dbReference>
<feature type="region of interest" description="Disordered" evidence="9">
    <location>
        <begin position="1"/>
        <end position="66"/>
    </location>
</feature>
<dbReference type="GO" id="GO:0008168">
    <property type="term" value="F:methyltransferase activity"/>
    <property type="evidence" value="ECO:0007669"/>
    <property type="project" value="UniProtKB-KW"/>
</dbReference>
<comment type="similarity">
    <text evidence="2 8">Belongs to the methyltransferase superfamily. RRP8 family.</text>
</comment>
<evidence type="ECO:0000256" key="3">
    <source>
        <dbReference type="ARBA" id="ARBA00022552"/>
    </source>
</evidence>
<evidence type="ECO:0000313" key="10">
    <source>
        <dbReference type="EMBL" id="CDU17652.1"/>
    </source>
</evidence>
<dbReference type="VEuPathDB" id="PlasmoDB:PYYM_0829000"/>
<keyword evidence="5 8" id="KW-0808">Transferase</keyword>
<evidence type="ECO:0000256" key="7">
    <source>
        <dbReference type="ARBA" id="ARBA00023242"/>
    </source>
</evidence>
<evidence type="ECO:0000256" key="8">
    <source>
        <dbReference type="RuleBase" id="RU365074"/>
    </source>
</evidence>
<comment type="subcellular location">
    <subcellularLocation>
        <location evidence="1 8">Nucleus</location>
        <location evidence="1 8">Nucleolus</location>
    </subcellularLocation>
</comment>
<organism evidence="11 12">
    <name type="scientific">Plasmodium yoelii</name>
    <dbReference type="NCBI Taxonomy" id="5861"/>
    <lineage>
        <taxon>Eukaryota</taxon>
        <taxon>Sar</taxon>
        <taxon>Alveolata</taxon>
        <taxon>Apicomplexa</taxon>
        <taxon>Aconoidasida</taxon>
        <taxon>Haemosporida</taxon>
        <taxon>Plasmodiidae</taxon>
        <taxon>Plasmodium</taxon>
        <taxon>Plasmodium (Vinckeia)</taxon>
    </lineage>
</organism>
<dbReference type="OrthoDB" id="10258825at2759"/>
<keyword evidence="3 8" id="KW-0698">rRNA processing</keyword>
<evidence type="ECO:0000256" key="6">
    <source>
        <dbReference type="ARBA" id="ARBA00022691"/>
    </source>
</evidence>
<dbReference type="SUPFAM" id="SSF53335">
    <property type="entry name" value="S-adenosyl-L-methionine-dependent methyltransferases"/>
    <property type="match status" value="1"/>
</dbReference>
<dbReference type="GO" id="GO:0005730">
    <property type="term" value="C:nucleolus"/>
    <property type="evidence" value="ECO:0007669"/>
    <property type="project" value="UniProtKB-SubCell"/>
</dbReference>
<dbReference type="Gene3D" id="1.10.10.2150">
    <property type="entry name" value="Ribosomal RNA-processing protein 8, N-terminal domain"/>
    <property type="match status" value="1"/>
</dbReference>
<accession>A0A078K9M4</accession>
<dbReference type="GeneID" id="3854233"/>
<proteinExistence type="inferred from homology"/>
<dbReference type="Proteomes" id="UP000072904">
    <property type="component" value="Chromosome 8"/>
</dbReference>
<dbReference type="InterPro" id="IPR029063">
    <property type="entry name" value="SAM-dependent_MTases_sf"/>
</dbReference>
<dbReference type="EMBL" id="LK934636">
    <property type="protein sequence ID" value="CDU17652.1"/>
    <property type="molecule type" value="Genomic_DNA"/>
</dbReference>
<dbReference type="PANTHER" id="PTHR12787:SF0">
    <property type="entry name" value="RIBOSOMAL RNA-PROCESSING PROTEIN 8"/>
    <property type="match status" value="1"/>
</dbReference>
<gene>
    <name evidence="11" type="ORF">PY17X_0829300</name>
    <name evidence="10" type="ORF">PYYM_0829000</name>
</gene>
<evidence type="ECO:0000313" key="11">
    <source>
        <dbReference type="EMBL" id="VTZ77582.1"/>
    </source>
</evidence>
<reference evidence="12 13" key="1">
    <citation type="journal article" date="2014" name="BMC Biol.">
        <title>A comprehensive evaluation of rodent malaria parasite genomes and gene expression.</title>
        <authorList>
            <person name="Otto T.D."/>
            <person name="Bohme U."/>
            <person name="Jackson A.P."/>
            <person name="Hunt M."/>
            <person name="Franke-Fayard B."/>
            <person name="Hoeijmakers W.A."/>
            <person name="Religa A.A."/>
            <person name="Robertson L."/>
            <person name="Sanders M."/>
            <person name="Ogun S.A."/>
            <person name="Cunningham D."/>
            <person name="Erhart A."/>
            <person name="Billker O."/>
            <person name="Khan S.M."/>
            <person name="Stunnenberg H.G."/>
            <person name="Langhorne J."/>
            <person name="Holder A.A."/>
            <person name="Waters A.P."/>
            <person name="Newbold C.I."/>
            <person name="Pain A."/>
            <person name="Berriman M."/>
            <person name="Janse C.J."/>
        </authorList>
    </citation>
    <scope>NUCLEOTIDE SEQUENCE [LARGE SCALE GENOMIC DNA]</scope>
    <source>
        <strain evidence="11 12">17X</strain>
        <strain evidence="10 13">YM</strain>
    </source>
</reference>
<reference evidence="11" key="4">
    <citation type="submission" date="2019-05" db="EMBL/GenBank/DDBJ databases">
        <authorList>
            <consortium name="Pathogen Informatics"/>
        </authorList>
    </citation>
    <scope>NUCLEOTIDE SEQUENCE</scope>
    <source>
        <strain evidence="11">17X</strain>
    </source>
</reference>
<feature type="compositionally biased region" description="Basic and acidic residues" evidence="9">
    <location>
        <begin position="54"/>
        <end position="66"/>
    </location>
</feature>
<evidence type="ECO:0000313" key="12">
    <source>
        <dbReference type="Proteomes" id="UP000072874"/>
    </source>
</evidence>
<reference evidence="10" key="2">
    <citation type="submission" date="2014-05" db="EMBL/GenBank/DDBJ databases">
        <authorList>
            <person name="Aslett A.Martin."/>
            <person name="De Silva Nishadi"/>
        </authorList>
    </citation>
    <scope>NUCLEOTIDE SEQUENCE</scope>
    <source>
        <strain evidence="10">YM</strain>
    </source>
</reference>
<dbReference type="PANTHER" id="PTHR12787">
    <property type="entry name" value="RIBOSOMAL RNA-PROCESSING PROTEIN 8"/>
    <property type="match status" value="1"/>
</dbReference>
<dbReference type="Proteomes" id="UP000072874">
    <property type="component" value="Chromosome 8"/>
</dbReference>
<keyword evidence="6 8" id="KW-0949">S-adenosyl-L-methionine</keyword>
<feature type="compositionally biased region" description="Basic residues" evidence="9">
    <location>
        <begin position="22"/>
        <end position="34"/>
    </location>
</feature>
<evidence type="ECO:0000256" key="2">
    <source>
        <dbReference type="ARBA" id="ARBA00006301"/>
    </source>
</evidence>
<keyword evidence="4 8" id="KW-0489">Methyltransferase</keyword>
<dbReference type="EC" id="2.1.1.-" evidence="8"/>
<evidence type="ECO:0000256" key="9">
    <source>
        <dbReference type="SAM" id="MobiDB-lite"/>
    </source>
</evidence>
<dbReference type="KEGG" id="pyo:PY17X_0829300"/>
<dbReference type="InterPro" id="IPR042036">
    <property type="entry name" value="RRP8_N"/>
</dbReference>
<evidence type="ECO:0000256" key="1">
    <source>
        <dbReference type="ARBA" id="ARBA00004604"/>
    </source>
</evidence>